<evidence type="ECO:0000256" key="7">
    <source>
        <dbReference type="ARBA" id="ARBA00022989"/>
    </source>
</evidence>
<accession>A0A5Q3QAM8</accession>
<keyword evidence="3" id="KW-0812">Transmembrane</keyword>
<gene>
    <name evidence="11" type="ORF">GIY23_12595</name>
</gene>
<dbReference type="GO" id="GO:0017003">
    <property type="term" value="P:protein-heme linkage"/>
    <property type="evidence" value="ECO:0007669"/>
    <property type="project" value="InterPro"/>
</dbReference>
<comment type="subcellular location">
    <subcellularLocation>
        <location evidence="1">Membrane</location>
    </subcellularLocation>
</comment>
<dbReference type="PANTHER" id="PTHR34128:SF2">
    <property type="entry name" value="CYTOCHROME C-TYPE BIOGENESIS PROTEIN CCME HOMOLOG, MITOCHONDRIAL"/>
    <property type="match status" value="1"/>
</dbReference>
<dbReference type="GO" id="GO:0017004">
    <property type="term" value="P:cytochrome complex assembly"/>
    <property type="evidence" value="ECO:0007669"/>
    <property type="project" value="UniProtKB-KW"/>
</dbReference>
<protein>
    <submittedName>
        <fullName evidence="11">Cytochrome c maturation protein CcmE</fullName>
    </submittedName>
</protein>
<organism evidence="11 12">
    <name type="scientific">Allosaccharopolyspora coralli</name>
    <dbReference type="NCBI Taxonomy" id="2665642"/>
    <lineage>
        <taxon>Bacteria</taxon>
        <taxon>Bacillati</taxon>
        <taxon>Actinomycetota</taxon>
        <taxon>Actinomycetes</taxon>
        <taxon>Pseudonocardiales</taxon>
        <taxon>Pseudonocardiaceae</taxon>
        <taxon>Allosaccharopolyspora</taxon>
    </lineage>
</organism>
<keyword evidence="12" id="KW-1185">Reference proteome</keyword>
<sequence length="138" mass="15056">MKRYRLLVIALGGLVLVLLGLLMFGNLNSNLVYYLTPQEALTKKAEFTEGRRFQLGGFVRANSVVRAPDGLRFVVATGTSPESPSIPVLHRGAPAQLFQSGIGVVLEGSWRGARFVSDTMLIKHDENYAPPQSGGEQR</sequence>
<keyword evidence="9" id="KW-0472">Membrane</keyword>
<evidence type="ECO:0000256" key="3">
    <source>
        <dbReference type="ARBA" id="ARBA00022692"/>
    </source>
</evidence>
<evidence type="ECO:0000256" key="6">
    <source>
        <dbReference type="ARBA" id="ARBA00022968"/>
    </source>
</evidence>
<dbReference type="InterPro" id="IPR004329">
    <property type="entry name" value="CcmE"/>
</dbReference>
<dbReference type="InterPro" id="IPR012340">
    <property type="entry name" value="NA-bd_OB-fold"/>
</dbReference>
<evidence type="ECO:0000256" key="5">
    <source>
        <dbReference type="ARBA" id="ARBA00022748"/>
    </source>
</evidence>
<evidence type="ECO:0000256" key="2">
    <source>
        <dbReference type="ARBA" id="ARBA00022617"/>
    </source>
</evidence>
<dbReference type="EMBL" id="CP045929">
    <property type="protein sequence ID" value="QGK70254.1"/>
    <property type="molecule type" value="Genomic_DNA"/>
</dbReference>
<dbReference type="SUPFAM" id="SSF82093">
    <property type="entry name" value="Heme chaperone CcmE"/>
    <property type="match status" value="1"/>
</dbReference>
<keyword evidence="7" id="KW-1133">Transmembrane helix</keyword>
<dbReference type="AlphaFoldDB" id="A0A5Q3QAM8"/>
<dbReference type="KEGG" id="sace:GIY23_12595"/>
<evidence type="ECO:0000256" key="9">
    <source>
        <dbReference type="ARBA" id="ARBA00023136"/>
    </source>
</evidence>
<keyword evidence="8 10" id="KW-0408">Iron</keyword>
<feature type="binding site" description="axial binding residue" evidence="10">
    <location>
        <position position="128"/>
    </location>
    <ligand>
        <name>heme</name>
        <dbReference type="ChEBI" id="CHEBI:30413"/>
    </ligand>
    <ligandPart>
        <name>Fe</name>
        <dbReference type="ChEBI" id="CHEBI:18248"/>
    </ligandPart>
</feature>
<dbReference type="GO" id="GO:0020037">
    <property type="term" value="F:heme binding"/>
    <property type="evidence" value="ECO:0007669"/>
    <property type="project" value="InterPro"/>
</dbReference>
<evidence type="ECO:0000256" key="4">
    <source>
        <dbReference type="ARBA" id="ARBA00022723"/>
    </source>
</evidence>
<evidence type="ECO:0000256" key="10">
    <source>
        <dbReference type="PIRSR" id="PIRSR604329-50"/>
    </source>
</evidence>
<evidence type="ECO:0000313" key="12">
    <source>
        <dbReference type="Proteomes" id="UP000371041"/>
    </source>
</evidence>
<keyword evidence="2 10" id="KW-0349">Heme</keyword>
<dbReference type="PANTHER" id="PTHR34128">
    <property type="entry name" value="CYTOCHROME C-TYPE BIOGENESIS PROTEIN CCME HOMOLOG, MITOCHONDRIAL"/>
    <property type="match status" value="1"/>
</dbReference>
<dbReference type="GO" id="GO:0046872">
    <property type="term" value="F:metal ion binding"/>
    <property type="evidence" value="ECO:0007669"/>
    <property type="project" value="UniProtKB-KW"/>
</dbReference>
<keyword evidence="5" id="KW-0201">Cytochrome c-type biogenesis</keyword>
<keyword evidence="6" id="KW-0735">Signal-anchor</keyword>
<keyword evidence="4 10" id="KW-0479">Metal-binding</keyword>
<name>A0A5Q3QAM8_9PSEU</name>
<dbReference type="Gene3D" id="2.40.50.140">
    <property type="entry name" value="Nucleic acid-binding proteins"/>
    <property type="match status" value="1"/>
</dbReference>
<evidence type="ECO:0000256" key="1">
    <source>
        <dbReference type="ARBA" id="ARBA00004370"/>
    </source>
</evidence>
<dbReference type="InterPro" id="IPR036127">
    <property type="entry name" value="CcmE-like_sf"/>
</dbReference>
<dbReference type="GO" id="GO:0005886">
    <property type="term" value="C:plasma membrane"/>
    <property type="evidence" value="ECO:0007669"/>
    <property type="project" value="InterPro"/>
</dbReference>
<reference evidence="12" key="1">
    <citation type="submission" date="2019-11" db="EMBL/GenBank/DDBJ databases">
        <title>The complete genome sequence of Saccharopolyspora sp. E2A.</title>
        <authorList>
            <person name="Zhang G."/>
        </authorList>
    </citation>
    <scope>NUCLEOTIDE SEQUENCE [LARGE SCALE GENOMIC DNA]</scope>
    <source>
        <strain evidence="12">E2A</strain>
    </source>
</reference>
<feature type="binding site" description="covalent" evidence="10">
    <location>
        <position position="124"/>
    </location>
    <ligand>
        <name>heme</name>
        <dbReference type="ChEBI" id="CHEBI:30413"/>
    </ligand>
</feature>
<proteinExistence type="predicted"/>
<evidence type="ECO:0000313" key="11">
    <source>
        <dbReference type="EMBL" id="QGK70254.1"/>
    </source>
</evidence>
<dbReference type="Proteomes" id="UP000371041">
    <property type="component" value="Chromosome"/>
</dbReference>
<dbReference type="Pfam" id="PF03100">
    <property type="entry name" value="CcmE"/>
    <property type="match status" value="1"/>
</dbReference>
<dbReference type="RefSeq" id="WP_154076838.1">
    <property type="nucleotide sequence ID" value="NZ_CP045929.1"/>
</dbReference>
<evidence type="ECO:0000256" key="8">
    <source>
        <dbReference type="ARBA" id="ARBA00023004"/>
    </source>
</evidence>